<evidence type="ECO:0000313" key="3">
    <source>
        <dbReference type="Proteomes" id="UP001153069"/>
    </source>
</evidence>
<dbReference type="EMBL" id="CAICTM010002632">
    <property type="protein sequence ID" value="CAB9529815.1"/>
    <property type="molecule type" value="Genomic_DNA"/>
</dbReference>
<sequence>MKLKNTAGGPAAPMMVTTGAAKTTTTTTTTTTGLYSNAVHSGVEMNALFYRLVRAEAECSELRGTITSLQDRIQANEDRIQANEEFLHNSDIPSGF</sequence>
<feature type="compositionally biased region" description="Low complexity" evidence="1">
    <location>
        <begin position="17"/>
        <end position="28"/>
    </location>
</feature>
<comment type="caution">
    <text evidence="2">The sequence shown here is derived from an EMBL/GenBank/DDBJ whole genome shotgun (WGS) entry which is preliminary data.</text>
</comment>
<accession>A0A9N8F0N3</accession>
<feature type="region of interest" description="Disordered" evidence="1">
    <location>
        <begin position="1"/>
        <end position="28"/>
    </location>
</feature>
<evidence type="ECO:0000256" key="1">
    <source>
        <dbReference type="SAM" id="MobiDB-lite"/>
    </source>
</evidence>
<proteinExistence type="predicted"/>
<protein>
    <submittedName>
        <fullName evidence="2">Uncharacterized protein</fullName>
    </submittedName>
</protein>
<name>A0A9N8F0N3_9STRA</name>
<keyword evidence="3" id="KW-1185">Reference proteome</keyword>
<dbReference type="Proteomes" id="UP001153069">
    <property type="component" value="Unassembled WGS sequence"/>
</dbReference>
<reference evidence="2" key="1">
    <citation type="submission" date="2020-06" db="EMBL/GenBank/DDBJ databases">
        <authorList>
            <consortium name="Plant Systems Biology data submission"/>
        </authorList>
    </citation>
    <scope>NUCLEOTIDE SEQUENCE</scope>
    <source>
        <strain evidence="2">D6</strain>
    </source>
</reference>
<gene>
    <name evidence="2" type="ORF">SEMRO_2634_G333240.1</name>
</gene>
<dbReference type="AlphaFoldDB" id="A0A9N8F0N3"/>
<evidence type="ECO:0000313" key="2">
    <source>
        <dbReference type="EMBL" id="CAB9529815.1"/>
    </source>
</evidence>
<organism evidence="2 3">
    <name type="scientific">Seminavis robusta</name>
    <dbReference type="NCBI Taxonomy" id="568900"/>
    <lineage>
        <taxon>Eukaryota</taxon>
        <taxon>Sar</taxon>
        <taxon>Stramenopiles</taxon>
        <taxon>Ochrophyta</taxon>
        <taxon>Bacillariophyta</taxon>
        <taxon>Bacillariophyceae</taxon>
        <taxon>Bacillariophycidae</taxon>
        <taxon>Naviculales</taxon>
        <taxon>Naviculaceae</taxon>
        <taxon>Seminavis</taxon>
    </lineage>
</organism>